<dbReference type="KEGG" id="thl:TEH_08510"/>
<gene>
    <name evidence="1" type="ordered locus">TEH_08510</name>
</gene>
<organism evidence="1 2">
    <name type="scientific">Tetragenococcus halophilus (strain DSM 20338 / JCM 20259 / NCIMB 9735 / NBRC 12172)</name>
    <name type="common">Pediococcus halophilus</name>
    <dbReference type="NCBI Taxonomy" id="945021"/>
    <lineage>
        <taxon>Bacteria</taxon>
        <taxon>Bacillati</taxon>
        <taxon>Bacillota</taxon>
        <taxon>Bacilli</taxon>
        <taxon>Lactobacillales</taxon>
        <taxon>Enterococcaceae</taxon>
        <taxon>Tetragenococcus</taxon>
    </lineage>
</organism>
<dbReference type="Proteomes" id="UP000002663">
    <property type="component" value="Chromosome"/>
</dbReference>
<sequence>MNLIEKRKYQEQISAYENMLDDISKALLNDNPPDEKTIRGLLAKSYGVLGTTKLLLNESEITMERDV</sequence>
<name>A0AAN1SFP1_TETHN</name>
<proteinExistence type="predicted"/>
<accession>A0AAN1SFP1</accession>
<reference evidence="1 2" key="1">
    <citation type="submission" date="2011-01" db="EMBL/GenBank/DDBJ databases">
        <title>Whole genome sequence of Tetragenococcus halophilus NBRC 12172.</title>
        <authorList>
            <person name="Nakazawa H."/>
            <person name="Omata S."/>
            <person name="Koga C."/>
            <person name="Watanabe Y."/>
            <person name="Katano Y."/>
            <person name="Ito N."/>
            <person name="Tsukatani N."/>
            <person name="Ankai A."/>
            <person name="Oguchi A."/>
            <person name="Fukui S."/>
            <person name="Yashiro I."/>
            <person name="Kamata S."/>
            <person name="Hashimoto Y."/>
            <person name="Yamazaki J."/>
            <person name="Taguchi H."/>
            <person name="Tanaka A."/>
            <person name="Koyama T."/>
            <person name="Ichige A."/>
            <person name="Hanya Y."/>
            <person name="Tanikawa S."/>
            <person name="Yamazaki S."/>
            <person name="Fujita N."/>
        </authorList>
    </citation>
    <scope>NUCLEOTIDE SEQUENCE [LARGE SCALE GENOMIC DNA]</scope>
    <source>
        <strain evidence="2">DSM 20338 / JCM 20259 / NCIMB 9735 / NBRC 12172</strain>
    </source>
</reference>
<evidence type="ECO:0000313" key="2">
    <source>
        <dbReference type="Proteomes" id="UP000002663"/>
    </source>
</evidence>
<dbReference type="EMBL" id="AP012046">
    <property type="protein sequence ID" value="BAK94178.1"/>
    <property type="molecule type" value="Genomic_DNA"/>
</dbReference>
<dbReference type="RefSeq" id="WP_014124242.1">
    <property type="nucleotide sequence ID" value="NC_016052.1"/>
</dbReference>
<dbReference type="AlphaFoldDB" id="A0AAN1SFP1"/>
<evidence type="ECO:0000313" key="1">
    <source>
        <dbReference type="EMBL" id="BAK94178.1"/>
    </source>
</evidence>
<protein>
    <submittedName>
        <fullName evidence="1">Uncharacterized protein</fullName>
    </submittedName>
</protein>